<keyword evidence="3" id="KW-0812">Transmembrane</keyword>
<dbReference type="SFLD" id="SFLDS00005">
    <property type="entry name" value="Isoprenoid_Synthase_Type_I"/>
    <property type="match status" value="1"/>
</dbReference>
<proteinExistence type="inferred from homology"/>
<comment type="caution">
    <text evidence="4">The sequence shown here is derived from an EMBL/GenBank/DDBJ whole genome shotgun (WGS) entry which is preliminary data.</text>
</comment>
<dbReference type="SFLD" id="SFLDG01021">
    <property type="entry name" value="Trichodiene_Synthase_Like"/>
    <property type="match status" value="1"/>
</dbReference>
<keyword evidence="5" id="KW-1185">Reference proteome</keyword>
<evidence type="ECO:0000313" key="5">
    <source>
        <dbReference type="Proteomes" id="UP001149079"/>
    </source>
</evidence>
<gene>
    <name evidence="4" type="ORF">N7515_008113</name>
</gene>
<organism evidence="4 5">
    <name type="scientific">Penicillium bovifimosum</name>
    <dbReference type="NCBI Taxonomy" id="126998"/>
    <lineage>
        <taxon>Eukaryota</taxon>
        <taxon>Fungi</taxon>
        <taxon>Dikarya</taxon>
        <taxon>Ascomycota</taxon>
        <taxon>Pezizomycotina</taxon>
        <taxon>Eurotiomycetes</taxon>
        <taxon>Eurotiomycetidae</taxon>
        <taxon>Eurotiales</taxon>
        <taxon>Aspergillaceae</taxon>
        <taxon>Penicillium</taxon>
    </lineage>
</organism>
<dbReference type="AlphaFoldDB" id="A0A9W9GML5"/>
<evidence type="ECO:0000313" key="4">
    <source>
        <dbReference type="EMBL" id="KAJ5124288.1"/>
    </source>
</evidence>
<dbReference type="GeneID" id="81408027"/>
<reference evidence="4" key="1">
    <citation type="submission" date="2022-11" db="EMBL/GenBank/DDBJ databases">
        <authorList>
            <person name="Petersen C."/>
        </authorList>
    </citation>
    <scope>NUCLEOTIDE SEQUENCE</scope>
    <source>
        <strain evidence="4">IBT 22155</strain>
    </source>
</reference>
<dbReference type="RefSeq" id="XP_056518687.1">
    <property type="nucleotide sequence ID" value="XM_056668857.1"/>
</dbReference>
<reference evidence="4" key="2">
    <citation type="journal article" date="2023" name="IMA Fungus">
        <title>Comparative genomic study of the Penicillium genus elucidates a diverse pangenome and 15 lateral gene transfer events.</title>
        <authorList>
            <person name="Petersen C."/>
            <person name="Sorensen T."/>
            <person name="Nielsen M.R."/>
            <person name="Sondergaard T.E."/>
            <person name="Sorensen J.L."/>
            <person name="Fitzpatrick D.A."/>
            <person name="Frisvad J.C."/>
            <person name="Nielsen K.L."/>
        </authorList>
    </citation>
    <scope>NUCLEOTIDE SEQUENCE</scope>
    <source>
        <strain evidence="4">IBT 22155</strain>
    </source>
</reference>
<keyword evidence="3" id="KW-0472">Membrane</keyword>
<evidence type="ECO:0000256" key="2">
    <source>
        <dbReference type="ARBA" id="ARBA00023239"/>
    </source>
</evidence>
<dbReference type="InterPro" id="IPR008949">
    <property type="entry name" value="Isoprenoid_synthase_dom_sf"/>
</dbReference>
<dbReference type="OrthoDB" id="2998174at2759"/>
<keyword evidence="2" id="KW-0456">Lyase</keyword>
<comment type="similarity">
    <text evidence="1">Belongs to the trichodiene synthase family.</text>
</comment>
<name>A0A9W9GML5_9EURO</name>
<keyword evidence="3" id="KW-1133">Transmembrane helix</keyword>
<protein>
    <submittedName>
        <fullName evidence="4">Terpenoid synthase</fullName>
    </submittedName>
</protein>
<dbReference type="Proteomes" id="UP001149079">
    <property type="component" value="Unassembled WGS sequence"/>
</dbReference>
<feature type="transmembrane region" description="Helical" evidence="3">
    <location>
        <begin position="20"/>
        <end position="38"/>
    </location>
</feature>
<dbReference type="EMBL" id="JAPQKL010000006">
    <property type="protein sequence ID" value="KAJ5124288.1"/>
    <property type="molecule type" value="Genomic_DNA"/>
</dbReference>
<dbReference type="SUPFAM" id="SSF48576">
    <property type="entry name" value="Terpenoid synthases"/>
    <property type="match status" value="1"/>
</dbReference>
<accession>A0A9W9GML5</accession>
<dbReference type="Pfam" id="PF06330">
    <property type="entry name" value="TRI5"/>
    <property type="match status" value="1"/>
</dbReference>
<evidence type="ECO:0000256" key="1">
    <source>
        <dbReference type="ARBA" id="ARBA00007946"/>
    </source>
</evidence>
<dbReference type="GO" id="GO:0016838">
    <property type="term" value="F:carbon-oxygen lyase activity, acting on phosphates"/>
    <property type="evidence" value="ECO:0007669"/>
    <property type="project" value="InterPro"/>
</dbReference>
<dbReference type="InterPro" id="IPR024652">
    <property type="entry name" value="Trichodiene_synth"/>
</dbReference>
<sequence>MATGQSRDWASVGTLEMTSLPSMAFVLSIAVLAAFWKLTRQCSPKRPAAEKIHPSSTVSKRDYEDIVNEFLQGISYQPPQCVFDVALSSRVENHLLSHGISPEFIKQIGRCIKTATEITTFTYPFVSHEVQEAIALYATYVISIDDLTTDILPDLQGYVAQLVAGRPHHHELLRGFTHFLGSQQRLFGQFGGDMIVKGTLEFISSAVIEQGQDRCLNLTQDAADYLVYFRAKTGVAEPFAFFFFPEDSNPEEDDLRKYIAAIPSIMLILGYVNDLLSFYKEESKVDDYPGFVQNHAQVYGLTSLQSLRQLMVETLAEVRKIRNIFFHDAAMTDRIDKFIYGYVFYHLCSRRYRLDELDIPAALESRIRYHQMVKVPQ</sequence>
<evidence type="ECO:0000256" key="3">
    <source>
        <dbReference type="SAM" id="Phobius"/>
    </source>
</evidence>
<dbReference type="Gene3D" id="1.10.600.10">
    <property type="entry name" value="Farnesyl Diphosphate Synthase"/>
    <property type="match status" value="1"/>
</dbReference>